<gene>
    <name evidence="2" type="ordered locus">Ctha_1763</name>
</gene>
<reference evidence="2 3" key="1">
    <citation type="submission" date="2008-06" db="EMBL/GenBank/DDBJ databases">
        <title>Complete sequence of Chloroherpeton thalassium ATCC 35110.</title>
        <authorList>
            <consortium name="US DOE Joint Genome Institute"/>
            <person name="Lucas S."/>
            <person name="Copeland A."/>
            <person name="Lapidus A."/>
            <person name="Glavina del Rio T."/>
            <person name="Dalin E."/>
            <person name="Tice H."/>
            <person name="Bruce D."/>
            <person name="Goodwin L."/>
            <person name="Pitluck S."/>
            <person name="Schmutz J."/>
            <person name="Larimer F."/>
            <person name="Land M."/>
            <person name="Hauser L."/>
            <person name="Kyrpides N."/>
            <person name="Mikhailova N."/>
            <person name="Liu Z."/>
            <person name="Li T."/>
            <person name="Zhao F."/>
            <person name="Overmann J."/>
            <person name="Bryant D.A."/>
            <person name="Richardson P."/>
        </authorList>
    </citation>
    <scope>NUCLEOTIDE SEQUENCE [LARGE SCALE GENOMIC DNA]</scope>
    <source>
        <strain evidence="3">ATCC 35110 / GB-78</strain>
    </source>
</reference>
<feature type="transmembrane region" description="Helical" evidence="1">
    <location>
        <begin position="101"/>
        <end position="118"/>
    </location>
</feature>
<keyword evidence="3" id="KW-1185">Reference proteome</keyword>
<dbReference type="Proteomes" id="UP000001208">
    <property type="component" value="Chromosome"/>
</dbReference>
<feature type="transmembrane region" description="Helical" evidence="1">
    <location>
        <begin position="174"/>
        <end position="192"/>
    </location>
</feature>
<dbReference type="KEGG" id="cts:Ctha_1763"/>
<sequence length="193" mass="22593">MKMLEIGIPAEIHSWLGQFKSAPLEEAYRETYLDRDRLQAIIIVGLLLIFNLLFISSDKELLGNEQPIYHIILAVRLFLTLFNLFYFYLLLQFKEPKQFDRVTFLALISTCSAILYIDSTRPPTFFFHLLIDITIIFSIYIFFPTQLILQIITATYFSLGVCFILLTRKNIPHVAEQCIWSALLFANFFWVFG</sequence>
<feature type="transmembrane region" description="Helical" evidence="1">
    <location>
        <begin position="125"/>
        <end position="143"/>
    </location>
</feature>
<keyword evidence="1" id="KW-0812">Transmembrane</keyword>
<dbReference type="RefSeq" id="WP_012500304.1">
    <property type="nucleotide sequence ID" value="NC_011026.1"/>
</dbReference>
<feature type="transmembrane region" description="Helical" evidence="1">
    <location>
        <begin position="38"/>
        <end position="56"/>
    </location>
</feature>
<evidence type="ECO:0000313" key="3">
    <source>
        <dbReference type="Proteomes" id="UP000001208"/>
    </source>
</evidence>
<keyword evidence="1" id="KW-0472">Membrane</keyword>
<dbReference type="EMBL" id="CP001100">
    <property type="protein sequence ID" value="ACF14220.1"/>
    <property type="molecule type" value="Genomic_DNA"/>
</dbReference>
<name>B3QTC1_CHLT3</name>
<dbReference type="HOGENOM" id="CLU_1406539_0_0_10"/>
<evidence type="ECO:0000256" key="1">
    <source>
        <dbReference type="SAM" id="Phobius"/>
    </source>
</evidence>
<feature type="transmembrane region" description="Helical" evidence="1">
    <location>
        <begin position="68"/>
        <end position="89"/>
    </location>
</feature>
<accession>B3QTC1</accession>
<protein>
    <submittedName>
        <fullName evidence="2">Uncharacterized protein</fullName>
    </submittedName>
</protein>
<evidence type="ECO:0000313" key="2">
    <source>
        <dbReference type="EMBL" id="ACF14220.1"/>
    </source>
</evidence>
<dbReference type="STRING" id="517418.Ctha_1763"/>
<organism evidence="2 3">
    <name type="scientific">Chloroherpeton thalassium (strain ATCC 35110 / GB-78)</name>
    <dbReference type="NCBI Taxonomy" id="517418"/>
    <lineage>
        <taxon>Bacteria</taxon>
        <taxon>Pseudomonadati</taxon>
        <taxon>Chlorobiota</taxon>
        <taxon>Chlorobiia</taxon>
        <taxon>Chlorobiales</taxon>
        <taxon>Chloroherpetonaceae</taxon>
        <taxon>Chloroherpeton</taxon>
    </lineage>
</organism>
<dbReference type="AlphaFoldDB" id="B3QTC1"/>
<feature type="transmembrane region" description="Helical" evidence="1">
    <location>
        <begin position="149"/>
        <end position="167"/>
    </location>
</feature>
<keyword evidence="1" id="KW-1133">Transmembrane helix</keyword>
<proteinExistence type="predicted"/>